<proteinExistence type="predicted"/>
<feature type="transmembrane region" description="Helical" evidence="1">
    <location>
        <begin position="112"/>
        <end position="143"/>
    </location>
</feature>
<keyword evidence="1" id="KW-0812">Transmembrane</keyword>
<feature type="transmembrane region" description="Helical" evidence="1">
    <location>
        <begin position="59"/>
        <end position="80"/>
    </location>
</feature>
<evidence type="ECO:0000313" key="3">
    <source>
        <dbReference type="EMBL" id="OGH58585.1"/>
    </source>
</evidence>
<keyword evidence="1" id="KW-1133">Transmembrane helix</keyword>
<dbReference type="AlphaFoldDB" id="A0A1F6LH26"/>
<name>A0A1F6LH26_9BACT</name>
<comment type="caution">
    <text evidence="3">The sequence shown here is derived from an EMBL/GenBank/DDBJ whole genome shotgun (WGS) entry which is preliminary data.</text>
</comment>
<evidence type="ECO:0000256" key="1">
    <source>
        <dbReference type="SAM" id="Phobius"/>
    </source>
</evidence>
<feature type="transmembrane region" description="Helical" evidence="1">
    <location>
        <begin position="26"/>
        <end position="47"/>
    </location>
</feature>
<feature type="domain" description="Phosphatidic acid phosphatase type 2/haloperoxidase" evidence="2">
    <location>
        <begin position="59"/>
        <end position="170"/>
    </location>
</feature>
<dbReference type="Pfam" id="PF01569">
    <property type="entry name" value="PAP2"/>
    <property type="match status" value="1"/>
</dbReference>
<dbReference type="SMART" id="SM00014">
    <property type="entry name" value="acidPPc"/>
    <property type="match status" value="1"/>
</dbReference>
<organism evidence="3 4">
    <name type="scientific">Candidatus Magasanikbacteria bacterium RIFCSPHIGHO2_01_FULL_33_34</name>
    <dbReference type="NCBI Taxonomy" id="1798671"/>
    <lineage>
        <taxon>Bacteria</taxon>
        <taxon>Candidatus Magasanikiibacteriota</taxon>
    </lineage>
</organism>
<dbReference type="PANTHER" id="PTHR14969">
    <property type="entry name" value="SPHINGOSINE-1-PHOSPHATE PHOSPHOHYDROLASE"/>
    <property type="match status" value="1"/>
</dbReference>
<dbReference type="Gene3D" id="1.20.144.10">
    <property type="entry name" value="Phosphatidic acid phosphatase type 2/haloperoxidase"/>
    <property type="match status" value="1"/>
</dbReference>
<accession>A0A1F6LH26</accession>
<sequence length="174" mass="19881">MKLSWSHKLFLRINESVGRNPRLDNFMVFACKWLIYFIGIILFIWLVAYTEGDFILKNVLFVIVVIAGSYGVSLVIGGILRKPRPEIEIPEMKQLVYTLASWKSFPSDHTNISFLMVFVAMILGLSIYLYIPLLLCAMLVAFGRVYCGVHYPRDIVGGFFLAVTVSLFVKYIIL</sequence>
<protein>
    <recommendedName>
        <fullName evidence="2">Phosphatidic acid phosphatase type 2/haloperoxidase domain-containing protein</fullName>
    </recommendedName>
</protein>
<evidence type="ECO:0000259" key="2">
    <source>
        <dbReference type="SMART" id="SM00014"/>
    </source>
</evidence>
<dbReference type="EMBL" id="MFPS01000009">
    <property type="protein sequence ID" value="OGH58585.1"/>
    <property type="molecule type" value="Genomic_DNA"/>
</dbReference>
<feature type="transmembrane region" description="Helical" evidence="1">
    <location>
        <begin position="155"/>
        <end position="173"/>
    </location>
</feature>
<dbReference type="PANTHER" id="PTHR14969:SF13">
    <property type="entry name" value="AT30094P"/>
    <property type="match status" value="1"/>
</dbReference>
<dbReference type="InterPro" id="IPR000326">
    <property type="entry name" value="PAP2/HPO"/>
</dbReference>
<dbReference type="SUPFAM" id="SSF48317">
    <property type="entry name" value="Acid phosphatase/Vanadium-dependent haloperoxidase"/>
    <property type="match status" value="1"/>
</dbReference>
<gene>
    <name evidence="3" type="ORF">A2725_02685</name>
</gene>
<reference evidence="3 4" key="1">
    <citation type="journal article" date="2016" name="Nat. Commun.">
        <title>Thousands of microbial genomes shed light on interconnected biogeochemical processes in an aquifer system.</title>
        <authorList>
            <person name="Anantharaman K."/>
            <person name="Brown C.T."/>
            <person name="Hug L.A."/>
            <person name="Sharon I."/>
            <person name="Castelle C.J."/>
            <person name="Probst A.J."/>
            <person name="Thomas B.C."/>
            <person name="Singh A."/>
            <person name="Wilkins M.J."/>
            <person name="Karaoz U."/>
            <person name="Brodie E.L."/>
            <person name="Williams K.H."/>
            <person name="Hubbard S.S."/>
            <person name="Banfield J.F."/>
        </authorList>
    </citation>
    <scope>NUCLEOTIDE SEQUENCE [LARGE SCALE GENOMIC DNA]</scope>
</reference>
<keyword evidence="1" id="KW-0472">Membrane</keyword>
<dbReference type="Proteomes" id="UP000177067">
    <property type="component" value="Unassembled WGS sequence"/>
</dbReference>
<evidence type="ECO:0000313" key="4">
    <source>
        <dbReference type="Proteomes" id="UP000177067"/>
    </source>
</evidence>
<dbReference type="InterPro" id="IPR036938">
    <property type="entry name" value="PAP2/HPO_sf"/>
</dbReference>